<sequence length="294" mass="33912">MQTTLRFVIFFVISSHVIAQTFNQEMINTKGTPYLSGKINIEKLNTAPYSQWFSKNYDSYEPKQDIIDDIKTDLRKYTIKIFMGTWCGDSKREVPNFYKVLDASEFPINRLTTIAVRADREHYKQSPGGEQEGLNIHRVPTFIFYKNGKEMHRIVESPKKTIEEDMKDILSGNYTPNYASVTKMNTIIETLGTDYVSKNSEKLINEFSAISKSLYELNTYANVLFFAGKQKEAIEILKFNTLLFPKEADAYISLANKLVITENISDAIKHYEHSLDFDKNEKIENTIGELKKSL</sequence>
<dbReference type="InterPro" id="IPR019734">
    <property type="entry name" value="TPR_rpt"/>
</dbReference>
<protein>
    <recommendedName>
        <fullName evidence="2">Thioredoxin domain-containing protein</fullName>
    </recommendedName>
</protein>
<evidence type="ECO:0000259" key="2">
    <source>
        <dbReference type="PROSITE" id="PS51352"/>
    </source>
</evidence>
<dbReference type="Gene3D" id="3.40.30.10">
    <property type="entry name" value="Glutaredoxin"/>
    <property type="match status" value="1"/>
</dbReference>
<keyword evidence="4" id="KW-1185">Reference proteome</keyword>
<dbReference type="InterPro" id="IPR011990">
    <property type="entry name" value="TPR-like_helical_dom_sf"/>
</dbReference>
<evidence type="ECO:0000313" key="4">
    <source>
        <dbReference type="Proteomes" id="UP001597319"/>
    </source>
</evidence>
<dbReference type="InterPro" id="IPR036249">
    <property type="entry name" value="Thioredoxin-like_sf"/>
</dbReference>
<dbReference type="Proteomes" id="UP001597319">
    <property type="component" value="Unassembled WGS sequence"/>
</dbReference>
<dbReference type="RefSeq" id="WP_378291529.1">
    <property type="nucleotide sequence ID" value="NZ_JBHULE010000019.1"/>
</dbReference>
<proteinExistence type="predicted"/>
<dbReference type="SUPFAM" id="SSF48452">
    <property type="entry name" value="TPR-like"/>
    <property type="match status" value="1"/>
</dbReference>
<comment type="caution">
    <text evidence="3">The sequence shown here is derived from an EMBL/GenBank/DDBJ whole genome shotgun (WGS) entry which is preliminary data.</text>
</comment>
<dbReference type="InterPro" id="IPR013766">
    <property type="entry name" value="Thioredoxin_domain"/>
</dbReference>
<dbReference type="PROSITE" id="PS51352">
    <property type="entry name" value="THIOREDOXIN_2"/>
    <property type="match status" value="1"/>
</dbReference>
<keyword evidence="1" id="KW-0802">TPR repeat</keyword>
<feature type="domain" description="Thioredoxin" evidence="2">
    <location>
        <begin position="20"/>
        <end position="175"/>
    </location>
</feature>
<dbReference type="PROSITE" id="PS50005">
    <property type="entry name" value="TPR"/>
    <property type="match status" value="1"/>
</dbReference>
<accession>A0ABW5LDS7</accession>
<dbReference type="SUPFAM" id="SSF52833">
    <property type="entry name" value="Thioredoxin-like"/>
    <property type="match status" value="1"/>
</dbReference>
<feature type="repeat" description="TPR" evidence="1">
    <location>
        <begin position="248"/>
        <end position="281"/>
    </location>
</feature>
<reference evidence="4" key="1">
    <citation type="journal article" date="2019" name="Int. J. Syst. Evol. Microbiol.">
        <title>The Global Catalogue of Microorganisms (GCM) 10K type strain sequencing project: providing services to taxonomists for standard genome sequencing and annotation.</title>
        <authorList>
            <consortium name="The Broad Institute Genomics Platform"/>
            <consortium name="The Broad Institute Genome Sequencing Center for Infectious Disease"/>
            <person name="Wu L."/>
            <person name="Ma J."/>
        </authorList>
    </citation>
    <scope>NUCLEOTIDE SEQUENCE [LARGE SCALE GENOMIC DNA]</scope>
    <source>
        <strain evidence="4">KCTC 52274</strain>
    </source>
</reference>
<evidence type="ECO:0000313" key="3">
    <source>
        <dbReference type="EMBL" id="MFD2562705.1"/>
    </source>
</evidence>
<dbReference type="Gene3D" id="1.25.40.10">
    <property type="entry name" value="Tetratricopeptide repeat domain"/>
    <property type="match status" value="1"/>
</dbReference>
<dbReference type="EMBL" id="JBHULE010000019">
    <property type="protein sequence ID" value="MFD2562705.1"/>
    <property type="molecule type" value="Genomic_DNA"/>
</dbReference>
<dbReference type="CDD" id="cd02947">
    <property type="entry name" value="TRX_family"/>
    <property type="match status" value="1"/>
</dbReference>
<evidence type="ECO:0000256" key="1">
    <source>
        <dbReference type="PROSITE-ProRule" id="PRU00339"/>
    </source>
</evidence>
<gene>
    <name evidence="3" type="ORF">ACFSR1_08475</name>
</gene>
<name>A0ABW5LDS7_9FLAO</name>
<organism evidence="3 4">
    <name type="scientific">Aquimarina rubra</name>
    <dbReference type="NCBI Taxonomy" id="1920033"/>
    <lineage>
        <taxon>Bacteria</taxon>
        <taxon>Pseudomonadati</taxon>
        <taxon>Bacteroidota</taxon>
        <taxon>Flavobacteriia</taxon>
        <taxon>Flavobacteriales</taxon>
        <taxon>Flavobacteriaceae</taxon>
        <taxon>Aquimarina</taxon>
    </lineage>
</organism>